<sequence>MTKYIFLILSLFAFEDPIYSQDSEKIKAQFMEDLNSGKVDMGCKIVVYVVDGAANAACFVPEPTVSKVACAAAKILNVGVVSEFKDPNLPNPIEEICKLTYATTNAGITYTFEFTKNQQREIEKTWLWLNTLKGSLQFMQYLSQ</sequence>
<organism evidence="1 2">
    <name type="scientific">Arenibacter algicola</name>
    <dbReference type="NCBI Taxonomy" id="616991"/>
    <lineage>
        <taxon>Bacteria</taxon>
        <taxon>Pseudomonadati</taxon>
        <taxon>Bacteroidota</taxon>
        <taxon>Flavobacteriia</taxon>
        <taxon>Flavobacteriales</taxon>
        <taxon>Flavobacteriaceae</taxon>
        <taxon>Arenibacter</taxon>
    </lineage>
</organism>
<reference evidence="1 2" key="1">
    <citation type="submission" date="2017-07" db="EMBL/GenBank/DDBJ databases">
        <title>Genome Sequence of Arenibacter algicola Strain SMS7 Isolated from a culture of the Diatom Skeletonema marinoi.</title>
        <authorList>
            <person name="Topel M."/>
            <person name="Pinder M.I.M."/>
            <person name="Johansson O.N."/>
            <person name="Kourtchenko O."/>
            <person name="Godhe A."/>
            <person name="Clarke A.K."/>
        </authorList>
    </citation>
    <scope>NUCLEOTIDE SEQUENCE [LARGE SCALE GENOMIC DNA]</scope>
    <source>
        <strain evidence="1 2">SMS7</strain>
    </source>
</reference>
<dbReference type="Proteomes" id="UP000204551">
    <property type="component" value="Chromosome"/>
</dbReference>
<dbReference type="KEGG" id="aalg:AREALGSMS7_02562"/>
<protein>
    <submittedName>
        <fullName evidence="1">Uncharacterized protein</fullName>
    </submittedName>
</protein>
<gene>
    <name evidence="1" type="ORF">AREALGSMS7_02562</name>
</gene>
<name>A0A221UXD5_9FLAO</name>
<dbReference type="RefSeq" id="WP_093978604.1">
    <property type="nucleotide sequence ID" value="NZ_CP022515.1"/>
</dbReference>
<evidence type="ECO:0000313" key="1">
    <source>
        <dbReference type="EMBL" id="ASO06005.1"/>
    </source>
</evidence>
<proteinExistence type="predicted"/>
<dbReference type="EMBL" id="CP022515">
    <property type="protein sequence ID" value="ASO06005.1"/>
    <property type="molecule type" value="Genomic_DNA"/>
</dbReference>
<accession>A0A221UXD5</accession>
<dbReference type="AlphaFoldDB" id="A0A221UXD5"/>
<evidence type="ECO:0000313" key="2">
    <source>
        <dbReference type="Proteomes" id="UP000204551"/>
    </source>
</evidence>